<dbReference type="EMBL" id="NOWC01000002">
    <property type="protein sequence ID" value="OZS76169.1"/>
    <property type="molecule type" value="Genomic_DNA"/>
</dbReference>
<evidence type="ECO:0008006" key="3">
    <source>
        <dbReference type="Google" id="ProtNLM"/>
    </source>
</evidence>
<proteinExistence type="predicted"/>
<comment type="caution">
    <text evidence="1">The sequence shown here is derived from an EMBL/GenBank/DDBJ whole genome shotgun (WGS) entry which is preliminary data.</text>
</comment>
<protein>
    <recommendedName>
        <fullName evidence="3">Lipoprotein</fullName>
    </recommendedName>
</protein>
<dbReference type="Proteomes" id="UP000216001">
    <property type="component" value="Unassembled WGS sequence"/>
</dbReference>
<accession>A0A264VXW1</accession>
<dbReference type="RefSeq" id="WP_094960726.1">
    <property type="nucleotide sequence ID" value="NZ_NOWC01000002.1"/>
</dbReference>
<reference evidence="1 2" key="1">
    <citation type="submission" date="2017-07" db="EMBL/GenBank/DDBJ databases">
        <title>blaIMP-27 on transferable plasmids in Proteus mirabilis and Providencia rettgeri.</title>
        <authorList>
            <person name="Potter R."/>
        </authorList>
    </citation>
    <scope>NUCLEOTIDE SEQUENCE [LARGE SCALE GENOMIC DNA]</scope>
    <source>
        <strain evidence="1 2">PR1</strain>
    </source>
</reference>
<organism evidence="1 2">
    <name type="scientific">Providencia rettgeri</name>
    <dbReference type="NCBI Taxonomy" id="587"/>
    <lineage>
        <taxon>Bacteria</taxon>
        <taxon>Pseudomonadati</taxon>
        <taxon>Pseudomonadota</taxon>
        <taxon>Gammaproteobacteria</taxon>
        <taxon>Enterobacterales</taxon>
        <taxon>Morganellaceae</taxon>
        <taxon>Providencia</taxon>
    </lineage>
</organism>
<evidence type="ECO:0000313" key="2">
    <source>
        <dbReference type="Proteomes" id="UP000216001"/>
    </source>
</evidence>
<evidence type="ECO:0000313" key="1">
    <source>
        <dbReference type="EMBL" id="OZS76169.1"/>
    </source>
</evidence>
<sequence length="171" mass="19067">MKKIMITALLALFLSGCDNSPPAPYGFKWGQSVEDIQKLNLDGVICYEGAVCNVEEMPDHTRGQAVLMFNKESKLVEILYTNTLEIMNTSEEQALNEYERAITNLTAVYGSPIQNIKRLDDASNLFGCLQKAGCAEFATKFNKDGYAVNLYMVDGKNDAVFILTEYTIPKK</sequence>
<gene>
    <name evidence="1" type="ORF">CHI95_03060</name>
</gene>
<dbReference type="PROSITE" id="PS51257">
    <property type="entry name" value="PROKAR_LIPOPROTEIN"/>
    <property type="match status" value="1"/>
</dbReference>
<name>A0A264VXW1_PRORE</name>
<dbReference type="AlphaFoldDB" id="A0A264VXW1"/>